<dbReference type="EMBL" id="JACHJN010000010">
    <property type="protein sequence ID" value="MBB5959282.1"/>
    <property type="molecule type" value="Genomic_DNA"/>
</dbReference>
<comment type="catalytic activity">
    <reaction evidence="1">
        <text>ATP + protein L-histidine = ADP + protein N-phospho-L-histidine.</text>
        <dbReference type="EC" id="2.7.13.3"/>
    </reaction>
</comment>
<dbReference type="GO" id="GO:0000155">
    <property type="term" value="F:phosphorelay sensor kinase activity"/>
    <property type="evidence" value="ECO:0007669"/>
    <property type="project" value="InterPro"/>
</dbReference>
<reference evidence="16 17" key="1">
    <citation type="submission" date="2020-08" db="EMBL/GenBank/DDBJ databases">
        <title>Genomic Encyclopedia of Type Strains, Phase III (KMG-III): the genomes of soil and plant-associated and newly described type strains.</title>
        <authorList>
            <person name="Whitman W."/>
        </authorList>
    </citation>
    <scope>NUCLEOTIDE SEQUENCE [LARGE SCALE GENOMIC DNA]</scope>
    <source>
        <strain evidence="16 17">CECT 8640</strain>
    </source>
</reference>
<evidence type="ECO:0000256" key="10">
    <source>
        <dbReference type="ARBA" id="ARBA00023004"/>
    </source>
</evidence>
<dbReference type="SMART" id="SM00387">
    <property type="entry name" value="HATPase_c"/>
    <property type="match status" value="1"/>
</dbReference>
<evidence type="ECO:0000256" key="7">
    <source>
        <dbReference type="ARBA" id="ARBA00022490"/>
    </source>
</evidence>
<evidence type="ECO:0000256" key="11">
    <source>
        <dbReference type="ARBA" id="ARBA00023012"/>
    </source>
</evidence>
<dbReference type="InterPro" id="IPR011712">
    <property type="entry name" value="Sig_transdc_His_kin_sub3_dim/P"/>
</dbReference>
<keyword evidence="7" id="KW-0963">Cytoplasm</keyword>
<dbReference type="CDD" id="cd16917">
    <property type="entry name" value="HATPase_UhpB-NarQ-NarX-like"/>
    <property type="match status" value="1"/>
</dbReference>
<dbReference type="InterPro" id="IPR050482">
    <property type="entry name" value="Sensor_HK_TwoCompSys"/>
</dbReference>
<dbReference type="InterPro" id="IPR004358">
    <property type="entry name" value="Sig_transdc_His_kin-like_C"/>
</dbReference>
<dbReference type="GO" id="GO:0005737">
    <property type="term" value="C:cytoplasm"/>
    <property type="evidence" value="ECO:0007669"/>
    <property type="project" value="UniProtKB-SubCell"/>
</dbReference>
<keyword evidence="6" id="KW-0479">Metal-binding</keyword>
<proteinExistence type="predicted"/>
<comment type="subcellular location">
    <subcellularLocation>
        <location evidence="3">Cytoplasm</location>
    </subcellularLocation>
</comment>
<evidence type="ECO:0000256" key="1">
    <source>
        <dbReference type="ARBA" id="ARBA00000085"/>
    </source>
</evidence>
<keyword evidence="12" id="KW-0411">Iron-sulfur</keyword>
<dbReference type="GO" id="GO:0016020">
    <property type="term" value="C:membrane"/>
    <property type="evidence" value="ECO:0007669"/>
    <property type="project" value="InterPro"/>
</dbReference>
<evidence type="ECO:0000256" key="13">
    <source>
        <dbReference type="ARBA" id="ARBA00024827"/>
    </source>
</evidence>
<organism evidence="16 17">
    <name type="scientific">Saccharothrix tamanrassetensis</name>
    <dbReference type="NCBI Taxonomy" id="1051531"/>
    <lineage>
        <taxon>Bacteria</taxon>
        <taxon>Bacillati</taxon>
        <taxon>Actinomycetota</taxon>
        <taxon>Actinomycetes</taxon>
        <taxon>Pseudonocardiales</taxon>
        <taxon>Pseudonocardiaceae</taxon>
        <taxon>Saccharothrix</taxon>
    </lineage>
</organism>
<comment type="caution">
    <text evidence="16">The sequence shown here is derived from an EMBL/GenBank/DDBJ whole genome shotgun (WGS) entry which is preliminary data.</text>
</comment>
<dbReference type="PRINTS" id="PR00344">
    <property type="entry name" value="BCTRLSENSOR"/>
</dbReference>
<keyword evidence="17" id="KW-1185">Reference proteome</keyword>
<keyword evidence="6" id="KW-0004">4Fe-4S</keyword>
<evidence type="ECO:0000256" key="12">
    <source>
        <dbReference type="ARBA" id="ARBA00023014"/>
    </source>
</evidence>
<evidence type="ECO:0000313" key="17">
    <source>
        <dbReference type="Proteomes" id="UP000547510"/>
    </source>
</evidence>
<dbReference type="EC" id="2.7.13.3" evidence="4"/>
<keyword evidence="11" id="KW-0902">Two-component regulatory system</keyword>
<gene>
    <name evidence="16" type="ORF">FHS29_005902</name>
</gene>
<dbReference type="Pfam" id="PF02518">
    <property type="entry name" value="HATPase_c"/>
    <property type="match status" value="1"/>
</dbReference>
<dbReference type="Gene3D" id="3.30.565.10">
    <property type="entry name" value="Histidine kinase-like ATPase, C-terminal domain"/>
    <property type="match status" value="1"/>
</dbReference>
<evidence type="ECO:0000256" key="8">
    <source>
        <dbReference type="ARBA" id="ARBA00022679"/>
    </source>
</evidence>
<comment type="cofactor">
    <cofactor evidence="2">
        <name>[4Fe-4S] cluster</name>
        <dbReference type="ChEBI" id="CHEBI:49883"/>
    </cofactor>
</comment>
<evidence type="ECO:0000256" key="9">
    <source>
        <dbReference type="ARBA" id="ARBA00022777"/>
    </source>
</evidence>
<dbReference type="Gene3D" id="1.20.5.1930">
    <property type="match status" value="1"/>
</dbReference>
<evidence type="ECO:0000256" key="14">
    <source>
        <dbReference type="ARBA" id="ARBA00030800"/>
    </source>
</evidence>
<dbReference type="GO" id="GO:0046983">
    <property type="term" value="F:protein dimerization activity"/>
    <property type="evidence" value="ECO:0007669"/>
    <property type="project" value="InterPro"/>
</dbReference>
<comment type="function">
    <text evidence="13">Member of the two-component regulatory system NreB/NreC involved in the control of dissimilatory nitrate/nitrite reduction in response to oxygen. NreB functions as a direct oxygen sensor histidine kinase which is autophosphorylated, in the absence of oxygen, probably at the conserved histidine residue, and transfers its phosphate group probably to a conserved aspartate residue of NreC. NreB/NreC activates the expression of the nitrate (narGHJI) and nitrite (nir) reductase operons, as well as the putative nitrate transporter gene narT.</text>
</comment>
<keyword evidence="9 16" id="KW-0418">Kinase</keyword>
<protein>
    <recommendedName>
        <fullName evidence="5">Oxygen sensor histidine kinase NreB</fullName>
        <ecNumber evidence="4">2.7.13.3</ecNumber>
    </recommendedName>
    <alternativeName>
        <fullName evidence="14">Nitrogen regulation protein B</fullName>
    </alternativeName>
</protein>
<dbReference type="Pfam" id="PF07730">
    <property type="entry name" value="HisKA_3"/>
    <property type="match status" value="1"/>
</dbReference>
<dbReference type="GO" id="GO:0051539">
    <property type="term" value="F:4 iron, 4 sulfur cluster binding"/>
    <property type="evidence" value="ECO:0007669"/>
    <property type="project" value="UniProtKB-KW"/>
</dbReference>
<evidence type="ECO:0000256" key="4">
    <source>
        <dbReference type="ARBA" id="ARBA00012438"/>
    </source>
</evidence>
<feature type="domain" description="Histidine kinase/HSP90-like ATPase" evidence="15">
    <location>
        <begin position="120"/>
        <end position="210"/>
    </location>
</feature>
<evidence type="ECO:0000313" key="16">
    <source>
        <dbReference type="EMBL" id="MBB5959282.1"/>
    </source>
</evidence>
<dbReference type="SUPFAM" id="SSF55874">
    <property type="entry name" value="ATPase domain of HSP90 chaperone/DNA topoisomerase II/histidine kinase"/>
    <property type="match status" value="1"/>
</dbReference>
<accession>A0A841CLB2</accession>
<keyword evidence="10" id="KW-0408">Iron</keyword>
<sequence>MRRRFAVCTDAADEARRRVLRDLHDGLGPSLAAIALGLRAARHLVARDPAAAGSLLARLEDEMRNAVGEIRRLAAGAYPAELAGLGLAGAVRAHVATLADRHPVRVFVQVDEALPELPIAVQVAAYRIICEALTNVVRHAGARTCVVRLWCADGLHVEVVDDGCGAGESGGSGVGLNSMRERAREVGGTWAMEDAAAGGTRIAVDLPVAGGV</sequence>
<dbReference type="PANTHER" id="PTHR24421">
    <property type="entry name" value="NITRATE/NITRITE SENSOR PROTEIN NARX-RELATED"/>
    <property type="match status" value="1"/>
</dbReference>
<dbReference type="AlphaFoldDB" id="A0A841CLB2"/>
<name>A0A841CLB2_9PSEU</name>
<keyword evidence="8" id="KW-0808">Transferase</keyword>
<evidence type="ECO:0000259" key="15">
    <source>
        <dbReference type="SMART" id="SM00387"/>
    </source>
</evidence>
<evidence type="ECO:0000256" key="6">
    <source>
        <dbReference type="ARBA" id="ARBA00022485"/>
    </source>
</evidence>
<evidence type="ECO:0000256" key="3">
    <source>
        <dbReference type="ARBA" id="ARBA00004496"/>
    </source>
</evidence>
<evidence type="ECO:0000256" key="5">
    <source>
        <dbReference type="ARBA" id="ARBA00017322"/>
    </source>
</evidence>
<dbReference type="InterPro" id="IPR003594">
    <property type="entry name" value="HATPase_dom"/>
</dbReference>
<dbReference type="Proteomes" id="UP000547510">
    <property type="component" value="Unassembled WGS sequence"/>
</dbReference>
<dbReference type="InterPro" id="IPR036890">
    <property type="entry name" value="HATPase_C_sf"/>
</dbReference>
<dbReference type="RefSeq" id="WP_184695994.1">
    <property type="nucleotide sequence ID" value="NZ_JACHJN010000010.1"/>
</dbReference>
<evidence type="ECO:0000256" key="2">
    <source>
        <dbReference type="ARBA" id="ARBA00001966"/>
    </source>
</evidence>